<name>A0ABT3AJ58_9RHOB</name>
<dbReference type="PANTHER" id="PTHR44688:SF16">
    <property type="entry name" value="DNA-BINDING TRANSCRIPTIONAL ACTIVATOR DEVR_DOSR"/>
    <property type="match status" value="1"/>
</dbReference>
<dbReference type="SUPFAM" id="SSF46894">
    <property type="entry name" value="C-terminal effector domain of the bipartite response regulators"/>
    <property type="match status" value="1"/>
</dbReference>
<comment type="caution">
    <text evidence="5">The sequence shown here is derived from an EMBL/GenBank/DDBJ whole genome shotgun (WGS) entry which is preliminary data.</text>
</comment>
<dbReference type="InterPro" id="IPR036388">
    <property type="entry name" value="WH-like_DNA-bd_sf"/>
</dbReference>
<gene>
    <name evidence="5" type="ORF">OE747_10270</name>
</gene>
<dbReference type="Proteomes" id="UP001320899">
    <property type="component" value="Unassembled WGS sequence"/>
</dbReference>
<keyword evidence="1" id="KW-0805">Transcription regulation</keyword>
<organism evidence="5 6">
    <name type="scientific">Ruegeria aquimaris</name>
    <dbReference type="NCBI Taxonomy" id="2984333"/>
    <lineage>
        <taxon>Bacteria</taxon>
        <taxon>Pseudomonadati</taxon>
        <taxon>Pseudomonadota</taxon>
        <taxon>Alphaproteobacteria</taxon>
        <taxon>Rhodobacterales</taxon>
        <taxon>Roseobacteraceae</taxon>
        <taxon>Ruegeria</taxon>
    </lineage>
</organism>
<dbReference type="Gene3D" id="1.10.10.10">
    <property type="entry name" value="Winged helix-like DNA-binding domain superfamily/Winged helix DNA-binding domain"/>
    <property type="match status" value="1"/>
</dbReference>
<evidence type="ECO:0000313" key="6">
    <source>
        <dbReference type="Proteomes" id="UP001320899"/>
    </source>
</evidence>
<dbReference type="InterPro" id="IPR016032">
    <property type="entry name" value="Sig_transdc_resp-reg_C-effctor"/>
</dbReference>
<dbReference type="PROSITE" id="PS50043">
    <property type="entry name" value="HTH_LUXR_2"/>
    <property type="match status" value="1"/>
</dbReference>
<dbReference type="SMART" id="SM00421">
    <property type="entry name" value="HTH_LUXR"/>
    <property type="match status" value="1"/>
</dbReference>
<dbReference type="InterPro" id="IPR000792">
    <property type="entry name" value="Tscrpt_reg_LuxR_C"/>
</dbReference>
<evidence type="ECO:0000256" key="3">
    <source>
        <dbReference type="ARBA" id="ARBA00023163"/>
    </source>
</evidence>
<dbReference type="EMBL" id="JAOWLB010000005">
    <property type="protein sequence ID" value="MCV2888731.1"/>
    <property type="molecule type" value="Genomic_DNA"/>
</dbReference>
<reference evidence="5 6" key="1">
    <citation type="submission" date="2022-10" db="EMBL/GenBank/DDBJ databases">
        <title>Ruegeria sp. nov., isolated from ocean surface sediments.</title>
        <authorList>
            <person name="He W."/>
            <person name="Xue H.-P."/>
            <person name="Zhang D.-F."/>
        </authorList>
    </citation>
    <scope>NUCLEOTIDE SEQUENCE [LARGE SCALE GENOMIC DNA]</scope>
    <source>
        <strain evidence="5 6">XHP0148</strain>
    </source>
</reference>
<keyword evidence="3" id="KW-0804">Transcription</keyword>
<proteinExistence type="predicted"/>
<evidence type="ECO:0000256" key="2">
    <source>
        <dbReference type="ARBA" id="ARBA00023125"/>
    </source>
</evidence>
<evidence type="ECO:0000256" key="1">
    <source>
        <dbReference type="ARBA" id="ARBA00023015"/>
    </source>
</evidence>
<feature type="domain" description="HTH luxR-type" evidence="4">
    <location>
        <begin position="223"/>
        <end position="288"/>
    </location>
</feature>
<dbReference type="PRINTS" id="PR00038">
    <property type="entry name" value="HTHLUXR"/>
</dbReference>
<dbReference type="CDD" id="cd06170">
    <property type="entry name" value="LuxR_C_like"/>
    <property type="match status" value="1"/>
</dbReference>
<dbReference type="RefSeq" id="WP_263828509.1">
    <property type="nucleotide sequence ID" value="NZ_JAOWLB010000005.1"/>
</dbReference>
<keyword evidence="6" id="KW-1185">Reference proteome</keyword>
<keyword evidence="2" id="KW-0238">DNA-binding</keyword>
<accession>A0ABT3AJ58</accession>
<evidence type="ECO:0000259" key="4">
    <source>
        <dbReference type="PROSITE" id="PS50043"/>
    </source>
</evidence>
<sequence length="306" mass="34552">MFAQRHPAYYRNVPAVGFRPSTTGNGRAMSKAIGVDSVIDAQLAKVVATIGESGFFEKLVRFCEPLSGCSSTVVAQFKTGSRPRHLFNTLRSQDEVTTVRPYIDGPYLLDPFYSLMTEGAPDGVYRLFEIAPDEFSETEYYNVYFRRTRLREEIGLLIRLDPQSHLLVSFGSRESDGSDPDSTTLKLLEPLIGALCRKHWEVWRAREPEGDATFAASLDNAYRNFGRDLLTDREREVMMLLLKGHSSKSMARVLNISPETIKIHRRNLYNKIDVGTQSELFSVFLESLATIPVGSDEDPLQRYHGV</sequence>
<dbReference type="Pfam" id="PF00196">
    <property type="entry name" value="GerE"/>
    <property type="match status" value="1"/>
</dbReference>
<evidence type="ECO:0000313" key="5">
    <source>
        <dbReference type="EMBL" id="MCV2888731.1"/>
    </source>
</evidence>
<protein>
    <submittedName>
        <fullName evidence="5">Helix-turn-helix transcriptional regulator</fullName>
    </submittedName>
</protein>
<dbReference type="PANTHER" id="PTHR44688">
    <property type="entry name" value="DNA-BINDING TRANSCRIPTIONAL ACTIVATOR DEVR_DOSR"/>
    <property type="match status" value="1"/>
</dbReference>